<dbReference type="InterPro" id="IPR011852">
    <property type="entry name" value="TRAP_TAXI"/>
</dbReference>
<dbReference type="NCBIfam" id="TIGR02122">
    <property type="entry name" value="TRAP_TAXI"/>
    <property type="match status" value="1"/>
</dbReference>
<dbReference type="PANTHER" id="PTHR42941">
    <property type="entry name" value="SLL1037 PROTEIN"/>
    <property type="match status" value="1"/>
</dbReference>
<dbReference type="SUPFAM" id="SSF53850">
    <property type="entry name" value="Periplasmic binding protein-like II"/>
    <property type="match status" value="1"/>
</dbReference>
<dbReference type="AlphaFoldDB" id="A0A4R7C456"/>
<evidence type="ECO:0000313" key="2">
    <source>
        <dbReference type="Proteomes" id="UP000295122"/>
    </source>
</evidence>
<dbReference type="PANTHER" id="PTHR42941:SF1">
    <property type="entry name" value="SLL1037 PROTEIN"/>
    <property type="match status" value="1"/>
</dbReference>
<sequence>MKQAGVSRRMLIGIAGAAAIGGTAMMAWPALAQTRPRYLLATGAAGGSFHEYGPVFAEIVGRRASIDLDIHATAGSNDNIRALAAAEADLGLVSLGPAYGAWNGLGRFAADGPQRGLRALFPMYEAPLALLALPGKGIGNLSDLRGRKVGVGPAGGPADIVFKGLAKALGIEARAVTGAPGDLARKLEAGHLDALWSGSPLPVAAFADVLEKTGGVILGLGGDELAALRAAFPFFTPAAIPAATYRGQSAAVATASVWNFGLCTDRLPDDVAYALTRAALGDAKELAAFVPAAARTKAADAAANTFLTFHPGAARYYREAGVAIPAALAPG</sequence>
<dbReference type="EMBL" id="SNZR01000011">
    <property type="protein sequence ID" value="TDR93254.1"/>
    <property type="molecule type" value="Genomic_DNA"/>
</dbReference>
<keyword evidence="2" id="KW-1185">Reference proteome</keyword>
<dbReference type="PROSITE" id="PS51318">
    <property type="entry name" value="TAT"/>
    <property type="match status" value="1"/>
</dbReference>
<dbReference type="InterPro" id="IPR006311">
    <property type="entry name" value="TAT_signal"/>
</dbReference>
<reference evidence="1 2" key="1">
    <citation type="submission" date="2019-03" db="EMBL/GenBank/DDBJ databases">
        <title>Genomic Encyclopedia of Type Strains, Phase IV (KMG-IV): sequencing the most valuable type-strain genomes for metagenomic binning, comparative biology and taxonomic classification.</title>
        <authorList>
            <person name="Goeker M."/>
        </authorList>
    </citation>
    <scope>NUCLEOTIDE SEQUENCE [LARGE SCALE GENOMIC DNA]</scope>
    <source>
        <strain evidence="1 2">DSM 25903</strain>
    </source>
</reference>
<gene>
    <name evidence="1" type="ORF">EV668_0510</name>
</gene>
<name>A0A4R7C456_9HYPH</name>
<accession>A0A4R7C456</accession>
<dbReference type="Pfam" id="PF16868">
    <property type="entry name" value="NMT1_3"/>
    <property type="match status" value="1"/>
</dbReference>
<dbReference type="Proteomes" id="UP000295122">
    <property type="component" value="Unassembled WGS sequence"/>
</dbReference>
<evidence type="ECO:0008006" key="3">
    <source>
        <dbReference type="Google" id="ProtNLM"/>
    </source>
</evidence>
<organism evidence="1 2">
    <name type="scientific">Enterovirga rhinocerotis</name>
    <dbReference type="NCBI Taxonomy" id="1339210"/>
    <lineage>
        <taxon>Bacteria</taxon>
        <taxon>Pseudomonadati</taxon>
        <taxon>Pseudomonadota</taxon>
        <taxon>Alphaproteobacteria</taxon>
        <taxon>Hyphomicrobiales</taxon>
        <taxon>Methylobacteriaceae</taxon>
        <taxon>Enterovirga</taxon>
    </lineage>
</organism>
<dbReference type="Gene3D" id="3.40.190.10">
    <property type="entry name" value="Periplasmic binding protein-like II"/>
    <property type="match status" value="2"/>
</dbReference>
<comment type="caution">
    <text evidence="1">The sequence shown here is derived from an EMBL/GenBank/DDBJ whole genome shotgun (WGS) entry which is preliminary data.</text>
</comment>
<proteinExistence type="predicted"/>
<protein>
    <recommendedName>
        <fullName evidence="3">TRAP transporter TAXI family solute receptor</fullName>
    </recommendedName>
</protein>
<evidence type="ECO:0000313" key="1">
    <source>
        <dbReference type="EMBL" id="TDR93254.1"/>
    </source>
</evidence>